<dbReference type="Gene3D" id="1.10.443.10">
    <property type="entry name" value="Intergrase catalytic core"/>
    <property type="match status" value="1"/>
</dbReference>
<proteinExistence type="predicted"/>
<dbReference type="InterPro" id="IPR013762">
    <property type="entry name" value="Integrase-like_cat_sf"/>
</dbReference>
<dbReference type="InterPro" id="IPR011010">
    <property type="entry name" value="DNA_brk_join_enz"/>
</dbReference>
<evidence type="ECO:0000313" key="2">
    <source>
        <dbReference type="EMBL" id="MBK3493693.1"/>
    </source>
</evidence>
<name>A0ABS1H2R4_9BACL</name>
<evidence type="ECO:0000256" key="1">
    <source>
        <dbReference type="ARBA" id="ARBA00023172"/>
    </source>
</evidence>
<dbReference type="Proteomes" id="UP000618943">
    <property type="component" value="Unassembled WGS sequence"/>
</dbReference>
<evidence type="ECO:0000313" key="3">
    <source>
        <dbReference type="Proteomes" id="UP000618943"/>
    </source>
</evidence>
<keyword evidence="3" id="KW-1185">Reference proteome</keyword>
<protein>
    <submittedName>
        <fullName evidence="2">Site-specific integrase</fullName>
    </submittedName>
</protein>
<reference evidence="2 3" key="1">
    <citation type="submission" date="2020-12" db="EMBL/GenBank/DDBJ databases">
        <title>YIM B01967 draft genome.</title>
        <authorList>
            <person name="Yan X."/>
        </authorList>
    </citation>
    <scope>NUCLEOTIDE SEQUENCE [LARGE SCALE GENOMIC DNA]</scope>
    <source>
        <strain evidence="2 3">YIM B01967</strain>
    </source>
</reference>
<accession>A0ABS1H2R4</accession>
<organism evidence="2 3">
    <name type="scientific">Viridibacillus soli</name>
    <dbReference type="NCBI Taxonomy" id="2798301"/>
    <lineage>
        <taxon>Bacteria</taxon>
        <taxon>Bacillati</taxon>
        <taxon>Bacillota</taxon>
        <taxon>Bacilli</taxon>
        <taxon>Bacillales</taxon>
        <taxon>Caryophanaceae</taxon>
        <taxon>Viridibacillus</taxon>
    </lineage>
</organism>
<keyword evidence="1" id="KW-0233">DNA recombination</keyword>
<gene>
    <name evidence="2" type="ORF">JFL43_02220</name>
</gene>
<dbReference type="SUPFAM" id="SSF56349">
    <property type="entry name" value="DNA breaking-rejoining enzymes"/>
    <property type="match status" value="1"/>
</dbReference>
<dbReference type="EMBL" id="JAEOAH010000003">
    <property type="protein sequence ID" value="MBK3493693.1"/>
    <property type="molecule type" value="Genomic_DNA"/>
</dbReference>
<sequence length="39" mass="4560">MKEAVHLAEKHSKVSPHWFRHSFVTMFLENNVPLAVVKD</sequence>
<comment type="caution">
    <text evidence="2">The sequence shown here is derived from an EMBL/GenBank/DDBJ whole genome shotgun (WGS) entry which is preliminary data.</text>
</comment>